<dbReference type="PANTHER" id="PTHR43341">
    <property type="entry name" value="AMINO ACID PERMEASE"/>
    <property type="match status" value="1"/>
</dbReference>
<gene>
    <name evidence="9" type="ORF">HII31_10421</name>
</gene>
<keyword evidence="5 7" id="KW-1133">Transmembrane helix</keyword>
<evidence type="ECO:0000256" key="3">
    <source>
        <dbReference type="ARBA" id="ARBA00022692"/>
    </source>
</evidence>
<evidence type="ECO:0000256" key="7">
    <source>
        <dbReference type="SAM" id="Phobius"/>
    </source>
</evidence>
<keyword evidence="6 7" id="KW-0472">Membrane</keyword>
<reference evidence="9" key="1">
    <citation type="submission" date="2020-04" db="EMBL/GenBank/DDBJ databases">
        <title>Draft genome resource of the tomato pathogen Pseudocercospora fuligena.</title>
        <authorList>
            <person name="Zaccaron A."/>
        </authorList>
    </citation>
    <scope>NUCLEOTIDE SEQUENCE</scope>
    <source>
        <strain evidence="9">PF001</strain>
    </source>
</reference>
<organism evidence="9 10">
    <name type="scientific">Pseudocercospora fuligena</name>
    <dbReference type="NCBI Taxonomy" id="685502"/>
    <lineage>
        <taxon>Eukaryota</taxon>
        <taxon>Fungi</taxon>
        <taxon>Dikarya</taxon>
        <taxon>Ascomycota</taxon>
        <taxon>Pezizomycotina</taxon>
        <taxon>Dothideomycetes</taxon>
        <taxon>Dothideomycetidae</taxon>
        <taxon>Mycosphaerellales</taxon>
        <taxon>Mycosphaerellaceae</taxon>
        <taxon>Pseudocercospora</taxon>
    </lineage>
</organism>
<protein>
    <submittedName>
        <fullName evidence="9">General amino acid permease AGP2</fullName>
    </submittedName>
</protein>
<feature type="transmembrane region" description="Helical" evidence="7">
    <location>
        <begin position="403"/>
        <end position="427"/>
    </location>
</feature>
<evidence type="ECO:0000256" key="6">
    <source>
        <dbReference type="ARBA" id="ARBA00023136"/>
    </source>
</evidence>
<feature type="transmembrane region" description="Helical" evidence="7">
    <location>
        <begin position="452"/>
        <end position="472"/>
    </location>
</feature>
<dbReference type="GO" id="GO:0016020">
    <property type="term" value="C:membrane"/>
    <property type="evidence" value="ECO:0007669"/>
    <property type="project" value="UniProtKB-SubCell"/>
</dbReference>
<sequence>MAAGAVPFEKGAEQVAFKDHTTVLTSVEVGHSNVTLEDHTKRKLKPRHIQLIGIAGTIGTGLFVAIGRALIAGGPASLFIAYTIWCPVVYTIALCMSEMATYLPISSPFIRFAGRFVDEAFGVAAGYNFFLFQASLCKSQSAISSSITEAIPTWAICLIFLAIYAVLNYIKVSGYGEAEFWMSIGKVILIVGLIFYTFIVMCGGNPKHDAFGFRYWKNPGAFTTKYREGDLGRFLGFLYCLFQAAFIIAGPEYVSMTAGEAENPRGVLPKAYQSIFWRLTIFFVLGSLAVGVNVPSNDAKLIQAYSNGKAGAAASPFVRSMDILGIPILPHIVNALILTSAFSAGNSTTYCATRSLYGLALEGKAPRLLTRCTRYGVPYACVTIVLCFGGLAFLQVSNSASVVLTWITNLVTASQLINFCVIAYTYIRFKKACEAQGLSRDALPHKSAFQPYAARLGLVACGVVTLAAGYSIFIDNNFNVPDFLFQYMMVGVFPIIFFGWKFWKGTKWLKPHEVDLVTGVSEIEGYTASFRPDPDCSRIGKALDKVFS</sequence>
<dbReference type="Proteomes" id="UP000660729">
    <property type="component" value="Unassembled WGS sequence"/>
</dbReference>
<feature type="transmembrane region" description="Helical" evidence="7">
    <location>
        <begin position="275"/>
        <end position="294"/>
    </location>
</feature>
<dbReference type="PIRSF" id="PIRSF006060">
    <property type="entry name" value="AA_transporter"/>
    <property type="match status" value="1"/>
</dbReference>
<dbReference type="EMBL" id="JABCIY010000213">
    <property type="protein sequence ID" value="KAF7188136.1"/>
    <property type="molecule type" value="Genomic_DNA"/>
</dbReference>
<dbReference type="AlphaFoldDB" id="A0A8H6RDN7"/>
<dbReference type="Pfam" id="PF00324">
    <property type="entry name" value="AA_permease"/>
    <property type="match status" value="1"/>
</dbReference>
<evidence type="ECO:0000259" key="8">
    <source>
        <dbReference type="Pfam" id="PF00324"/>
    </source>
</evidence>
<proteinExistence type="predicted"/>
<keyword evidence="2" id="KW-0813">Transport</keyword>
<dbReference type="GO" id="GO:0015171">
    <property type="term" value="F:amino acid transmembrane transporter activity"/>
    <property type="evidence" value="ECO:0007669"/>
    <property type="project" value="TreeGrafter"/>
</dbReference>
<feature type="transmembrane region" description="Helical" evidence="7">
    <location>
        <begin position="182"/>
        <end position="204"/>
    </location>
</feature>
<keyword evidence="3 7" id="KW-0812">Transmembrane</keyword>
<feature type="transmembrane region" description="Helical" evidence="7">
    <location>
        <begin position="484"/>
        <end position="503"/>
    </location>
</feature>
<dbReference type="Gene3D" id="1.20.1740.10">
    <property type="entry name" value="Amino acid/polyamine transporter I"/>
    <property type="match status" value="1"/>
</dbReference>
<dbReference type="InterPro" id="IPR004841">
    <property type="entry name" value="AA-permease/SLC12A_dom"/>
</dbReference>
<evidence type="ECO:0000256" key="1">
    <source>
        <dbReference type="ARBA" id="ARBA00004141"/>
    </source>
</evidence>
<feature type="domain" description="Amino acid permease/ SLC12A" evidence="8">
    <location>
        <begin position="48"/>
        <end position="508"/>
    </location>
</feature>
<dbReference type="OrthoDB" id="3637027at2759"/>
<evidence type="ECO:0000313" key="10">
    <source>
        <dbReference type="Proteomes" id="UP000660729"/>
    </source>
</evidence>
<comment type="caution">
    <text evidence="9">The sequence shown here is derived from an EMBL/GenBank/DDBJ whole genome shotgun (WGS) entry which is preliminary data.</text>
</comment>
<evidence type="ECO:0000256" key="5">
    <source>
        <dbReference type="ARBA" id="ARBA00022989"/>
    </source>
</evidence>
<comment type="subcellular location">
    <subcellularLocation>
        <location evidence="1">Membrane</location>
        <topology evidence="1">Multi-pass membrane protein</topology>
    </subcellularLocation>
</comment>
<keyword evidence="4" id="KW-0029">Amino-acid transport</keyword>
<dbReference type="InterPro" id="IPR050524">
    <property type="entry name" value="APC_YAT"/>
</dbReference>
<evidence type="ECO:0000256" key="2">
    <source>
        <dbReference type="ARBA" id="ARBA00022448"/>
    </source>
</evidence>
<dbReference type="FunFam" id="1.20.1740.10:FF:000006">
    <property type="entry name" value="General amino acid permease"/>
    <property type="match status" value="1"/>
</dbReference>
<feature type="transmembrane region" description="Helical" evidence="7">
    <location>
        <begin position="377"/>
        <end position="397"/>
    </location>
</feature>
<keyword evidence="10" id="KW-1185">Reference proteome</keyword>
<feature type="transmembrane region" description="Helical" evidence="7">
    <location>
        <begin position="151"/>
        <end position="170"/>
    </location>
</feature>
<evidence type="ECO:0000313" key="9">
    <source>
        <dbReference type="EMBL" id="KAF7188136.1"/>
    </source>
</evidence>
<dbReference type="PANTHER" id="PTHR43341:SF15">
    <property type="entry name" value="GENERAL AMINO ACID PERMEASE AGP2"/>
    <property type="match status" value="1"/>
</dbReference>
<evidence type="ECO:0000256" key="4">
    <source>
        <dbReference type="ARBA" id="ARBA00022970"/>
    </source>
</evidence>
<name>A0A8H6RDN7_9PEZI</name>
<feature type="transmembrane region" description="Helical" evidence="7">
    <location>
        <begin position="51"/>
        <end position="71"/>
    </location>
</feature>
<feature type="transmembrane region" description="Helical" evidence="7">
    <location>
        <begin position="77"/>
        <end position="96"/>
    </location>
</feature>
<feature type="transmembrane region" description="Helical" evidence="7">
    <location>
        <begin position="234"/>
        <end position="255"/>
    </location>
</feature>
<accession>A0A8H6RDN7</accession>